<accession>A0ABW0MQ55</accession>
<evidence type="ECO:0000256" key="1">
    <source>
        <dbReference type="SAM" id="MobiDB-lite"/>
    </source>
</evidence>
<feature type="compositionally biased region" description="Low complexity" evidence="1">
    <location>
        <begin position="52"/>
        <end position="65"/>
    </location>
</feature>
<sequence>MAVSIEQRVEASMNMPLLIAAVCTGLPGCAAQAPATAGATAAPSPRCAAPADTARTASALPARAAVHPEPERGSIAASGRVPSHTVTPSSRAMAAALARDQKTTEVEKHGEGVCPADAKPDAPEKGG</sequence>
<dbReference type="EMBL" id="JBHSMR010000013">
    <property type="protein sequence ID" value="MFC5480009.1"/>
    <property type="molecule type" value="Genomic_DNA"/>
</dbReference>
<reference evidence="3" key="1">
    <citation type="journal article" date="2019" name="Int. J. Syst. Evol. Microbiol.">
        <title>The Global Catalogue of Microorganisms (GCM) 10K type strain sequencing project: providing services to taxonomists for standard genome sequencing and annotation.</title>
        <authorList>
            <consortium name="The Broad Institute Genomics Platform"/>
            <consortium name="The Broad Institute Genome Sequencing Center for Infectious Disease"/>
            <person name="Wu L."/>
            <person name="Ma J."/>
        </authorList>
    </citation>
    <scope>NUCLEOTIDE SEQUENCE [LARGE SCALE GENOMIC DNA]</scope>
    <source>
        <strain evidence="3">CCUG 43111</strain>
    </source>
</reference>
<comment type="caution">
    <text evidence="2">The sequence shown here is derived from an EMBL/GenBank/DDBJ whole genome shotgun (WGS) entry which is preliminary data.</text>
</comment>
<evidence type="ECO:0008006" key="4">
    <source>
        <dbReference type="Google" id="ProtNLM"/>
    </source>
</evidence>
<evidence type="ECO:0000313" key="2">
    <source>
        <dbReference type="EMBL" id="MFC5480009.1"/>
    </source>
</evidence>
<keyword evidence="3" id="KW-1185">Reference proteome</keyword>
<organism evidence="2 3">
    <name type="scientific">Massilia suwonensis</name>
    <dbReference type="NCBI Taxonomy" id="648895"/>
    <lineage>
        <taxon>Bacteria</taxon>
        <taxon>Pseudomonadati</taxon>
        <taxon>Pseudomonadota</taxon>
        <taxon>Betaproteobacteria</taxon>
        <taxon>Burkholderiales</taxon>
        <taxon>Oxalobacteraceae</taxon>
        <taxon>Telluria group</taxon>
        <taxon>Massilia</taxon>
    </lineage>
</organism>
<feature type="region of interest" description="Disordered" evidence="1">
    <location>
        <begin position="52"/>
        <end position="127"/>
    </location>
</feature>
<feature type="compositionally biased region" description="Basic and acidic residues" evidence="1">
    <location>
        <begin position="99"/>
        <end position="111"/>
    </location>
</feature>
<evidence type="ECO:0000313" key="3">
    <source>
        <dbReference type="Proteomes" id="UP001596101"/>
    </source>
</evidence>
<gene>
    <name evidence="2" type="ORF">ACFPQ5_17560</name>
</gene>
<feature type="compositionally biased region" description="Basic and acidic residues" evidence="1">
    <location>
        <begin position="118"/>
        <end position="127"/>
    </location>
</feature>
<protein>
    <recommendedName>
        <fullName evidence="4">Lipoprotein</fullName>
    </recommendedName>
</protein>
<dbReference type="RefSeq" id="WP_379758552.1">
    <property type="nucleotide sequence ID" value="NZ_JBHSMR010000013.1"/>
</dbReference>
<name>A0ABW0MQ55_9BURK</name>
<proteinExistence type="predicted"/>
<dbReference type="Proteomes" id="UP001596101">
    <property type="component" value="Unassembled WGS sequence"/>
</dbReference>